<evidence type="ECO:0000313" key="3">
    <source>
        <dbReference type="Proteomes" id="UP000021369"/>
    </source>
</evidence>
<dbReference type="OrthoDB" id="1779508at2"/>
<dbReference type="InterPro" id="IPR053139">
    <property type="entry name" value="Surface_bspA-like"/>
</dbReference>
<dbReference type="Pfam" id="PF13306">
    <property type="entry name" value="LRR_5"/>
    <property type="match status" value="1"/>
</dbReference>
<comment type="caution">
    <text evidence="2">The sequence shown here is derived from an EMBL/GenBank/DDBJ whole genome shotgun (WGS) entry which is preliminary data.</text>
</comment>
<dbReference type="GO" id="GO:0000272">
    <property type="term" value="P:polysaccharide catabolic process"/>
    <property type="evidence" value="ECO:0007669"/>
    <property type="project" value="InterPro"/>
</dbReference>
<dbReference type="InterPro" id="IPR018247">
    <property type="entry name" value="EF_Hand_1_Ca_BS"/>
</dbReference>
<dbReference type="Gene3D" id="1.10.1330.10">
    <property type="entry name" value="Dockerin domain"/>
    <property type="match status" value="1"/>
</dbReference>
<dbReference type="SUPFAM" id="SSF63446">
    <property type="entry name" value="Type I dockerin domain"/>
    <property type="match status" value="1"/>
</dbReference>
<dbReference type="GO" id="GO:0004553">
    <property type="term" value="F:hydrolase activity, hydrolyzing O-glycosyl compounds"/>
    <property type="evidence" value="ECO:0007669"/>
    <property type="project" value="InterPro"/>
</dbReference>
<dbReference type="AlphaFoldDB" id="A0A011UE57"/>
<proteinExistence type="predicted"/>
<dbReference type="PROSITE" id="PS00018">
    <property type="entry name" value="EF_HAND_1"/>
    <property type="match status" value="2"/>
</dbReference>
<name>A0A011UE57_RUMAL</name>
<dbReference type="InterPro" id="IPR032675">
    <property type="entry name" value="LRR_dom_sf"/>
</dbReference>
<dbReference type="RefSeq" id="WP_051506505.1">
    <property type="nucleotide sequence ID" value="NZ_JEOB01000003.1"/>
</dbReference>
<reference evidence="2 3" key="1">
    <citation type="submission" date="2013-06" db="EMBL/GenBank/DDBJ databases">
        <title>Rumen cellulosomics: divergent fiber-degrading strategies revealed by comparative genome-wide analysis of six Ruminococcal strains.</title>
        <authorList>
            <person name="Dassa B."/>
            <person name="Borovok I."/>
            <person name="Lamed R."/>
            <person name="Flint H."/>
            <person name="Yeoman C.J."/>
            <person name="White B."/>
            <person name="Bayer E.A."/>
        </authorList>
    </citation>
    <scope>NUCLEOTIDE SEQUENCE [LARGE SCALE GENOMIC DNA]</scope>
    <source>
        <strain evidence="2 3">SY3</strain>
    </source>
</reference>
<dbReference type="InterPro" id="IPR026906">
    <property type="entry name" value="LRR_5"/>
</dbReference>
<accession>A0A011UE57</accession>
<keyword evidence="3" id="KW-1185">Reference proteome</keyword>
<dbReference type="Gene3D" id="3.80.10.10">
    <property type="entry name" value="Ribonuclease Inhibitor"/>
    <property type="match status" value="1"/>
</dbReference>
<dbReference type="EMBL" id="JEOB01000003">
    <property type="protein sequence ID" value="EXM38904.1"/>
    <property type="molecule type" value="Genomic_DNA"/>
</dbReference>
<sequence length="299" mass="32174">MKKIMAGLLAVSMVFGAGGVLGNMSSDVFTLTASADNEKPTTGKYGDNVTWTISEDDTLTISGEGDMYNVQTSALWYKKYDIKKIVIEKGVTSVGDSLFESYESLTSVSIADTVKRIGGYSFGLCENLTEINIPNSVTEIGDYAFTRCIGLTNITIPDSVTSIEECAFLACKGIKAVTIPASVENIGDHSFGYTVNSATREYEKYNGFTIIGYKGTAAEKYAEENGFKFIDLKKVGKKGDVNGDNEINVTDIAKTAAHIKGKKLLTDEQKFRADVNNDGNISVADISGIAANIKGKKML</sequence>
<feature type="chain" id="PRO_5038402868" evidence="1">
    <location>
        <begin position="18"/>
        <end position="299"/>
    </location>
</feature>
<keyword evidence="1" id="KW-0732">Signal</keyword>
<protein>
    <submittedName>
        <fullName evidence="2">Cell surface protein</fullName>
    </submittedName>
</protein>
<dbReference type="InterPro" id="IPR036439">
    <property type="entry name" value="Dockerin_dom_sf"/>
</dbReference>
<dbReference type="InterPro" id="IPR002105">
    <property type="entry name" value="Dockerin_1_rpt"/>
</dbReference>
<evidence type="ECO:0000313" key="2">
    <source>
        <dbReference type="EMBL" id="EXM38904.1"/>
    </source>
</evidence>
<dbReference type="PANTHER" id="PTHR45661:SF3">
    <property type="entry name" value="IG-LIKE DOMAIN-CONTAINING PROTEIN"/>
    <property type="match status" value="1"/>
</dbReference>
<dbReference type="CDD" id="cd14256">
    <property type="entry name" value="Dockerin_I"/>
    <property type="match status" value="1"/>
</dbReference>
<gene>
    <name evidence="2" type="ORF">RASY3_11280</name>
</gene>
<feature type="signal peptide" evidence="1">
    <location>
        <begin position="1"/>
        <end position="17"/>
    </location>
</feature>
<dbReference type="Pfam" id="PF00404">
    <property type="entry name" value="Dockerin_1"/>
    <property type="match status" value="1"/>
</dbReference>
<dbReference type="PATRIC" id="fig|1341156.4.peg.2199"/>
<dbReference type="PANTHER" id="PTHR45661">
    <property type="entry name" value="SURFACE ANTIGEN"/>
    <property type="match status" value="1"/>
</dbReference>
<organism evidence="2 3">
    <name type="scientific">Ruminococcus albus SY3</name>
    <dbReference type="NCBI Taxonomy" id="1341156"/>
    <lineage>
        <taxon>Bacteria</taxon>
        <taxon>Bacillati</taxon>
        <taxon>Bacillota</taxon>
        <taxon>Clostridia</taxon>
        <taxon>Eubacteriales</taxon>
        <taxon>Oscillospiraceae</taxon>
        <taxon>Ruminococcus</taxon>
    </lineage>
</organism>
<dbReference type="Proteomes" id="UP000021369">
    <property type="component" value="Unassembled WGS sequence"/>
</dbReference>
<evidence type="ECO:0000256" key="1">
    <source>
        <dbReference type="SAM" id="SignalP"/>
    </source>
</evidence>
<dbReference type="SUPFAM" id="SSF52058">
    <property type="entry name" value="L domain-like"/>
    <property type="match status" value="1"/>
</dbReference>